<dbReference type="EMBL" id="SJPR01000001">
    <property type="protein sequence ID" value="TWU00219.1"/>
    <property type="molecule type" value="Genomic_DNA"/>
</dbReference>
<organism evidence="1 2">
    <name type="scientific">Botrimarina colliarenosi</name>
    <dbReference type="NCBI Taxonomy" id="2528001"/>
    <lineage>
        <taxon>Bacteria</taxon>
        <taxon>Pseudomonadati</taxon>
        <taxon>Planctomycetota</taxon>
        <taxon>Planctomycetia</taxon>
        <taxon>Pirellulales</taxon>
        <taxon>Lacipirellulaceae</taxon>
        <taxon>Botrimarina</taxon>
    </lineage>
</organism>
<dbReference type="RefSeq" id="WP_146443892.1">
    <property type="nucleotide sequence ID" value="NZ_SJPR01000001.1"/>
</dbReference>
<dbReference type="Pfam" id="PF05336">
    <property type="entry name" value="rhaM"/>
    <property type="match status" value="1"/>
</dbReference>
<dbReference type="InterPro" id="IPR008000">
    <property type="entry name" value="Rham/fucose_mutarotase"/>
</dbReference>
<comment type="caution">
    <text evidence="1">The sequence shown here is derived from an EMBL/GenBank/DDBJ whole genome shotgun (WGS) entry which is preliminary data.</text>
</comment>
<dbReference type="InterPro" id="IPR011008">
    <property type="entry name" value="Dimeric_a/b-barrel"/>
</dbReference>
<dbReference type="Proteomes" id="UP000317421">
    <property type="component" value="Unassembled WGS sequence"/>
</dbReference>
<dbReference type="PANTHER" id="PTHR34389">
    <property type="entry name" value="L-RHAMNOSE MUTAROTASE"/>
    <property type="match status" value="1"/>
</dbReference>
<dbReference type="OrthoDB" id="9799608at2"/>
<accession>A0A5C6ALS6</accession>
<gene>
    <name evidence="1" type="primary">rhaM</name>
    <name evidence="1" type="ORF">Pla108_11650</name>
</gene>
<sequence length="131" mass="14703">MPPVYGPTNPSPESQAAAGVRRFASFVELKPEHEAVYREMHADVWPEVVAACKRANIQNYHIWVQTIGDRKFIFRSFEYTGVDPAADFAAVGEDPTIREKWWPITDDCMTAVDGGSGGDVWRDAELVMFLP</sequence>
<evidence type="ECO:0000313" key="1">
    <source>
        <dbReference type="EMBL" id="TWU00219.1"/>
    </source>
</evidence>
<evidence type="ECO:0000313" key="2">
    <source>
        <dbReference type="Proteomes" id="UP000317421"/>
    </source>
</evidence>
<dbReference type="AlphaFoldDB" id="A0A5C6ALS6"/>
<proteinExistence type="predicted"/>
<reference evidence="1 2" key="1">
    <citation type="submission" date="2019-02" db="EMBL/GenBank/DDBJ databases">
        <title>Deep-cultivation of Planctomycetes and their phenomic and genomic characterization uncovers novel biology.</title>
        <authorList>
            <person name="Wiegand S."/>
            <person name="Jogler M."/>
            <person name="Boedeker C."/>
            <person name="Pinto D."/>
            <person name="Vollmers J."/>
            <person name="Rivas-Marin E."/>
            <person name="Kohn T."/>
            <person name="Peeters S.H."/>
            <person name="Heuer A."/>
            <person name="Rast P."/>
            <person name="Oberbeckmann S."/>
            <person name="Bunk B."/>
            <person name="Jeske O."/>
            <person name="Meyerdierks A."/>
            <person name="Storesund J.E."/>
            <person name="Kallscheuer N."/>
            <person name="Luecker S."/>
            <person name="Lage O.M."/>
            <person name="Pohl T."/>
            <person name="Merkel B.J."/>
            <person name="Hornburger P."/>
            <person name="Mueller R.-W."/>
            <person name="Bruemmer F."/>
            <person name="Labrenz M."/>
            <person name="Spormann A.M."/>
            <person name="Op Den Camp H."/>
            <person name="Overmann J."/>
            <person name="Amann R."/>
            <person name="Jetten M.S.M."/>
            <person name="Mascher T."/>
            <person name="Medema M.H."/>
            <person name="Devos D.P."/>
            <person name="Kaster A.-K."/>
            <person name="Ovreas L."/>
            <person name="Rohde M."/>
            <person name="Galperin M.Y."/>
            <person name="Jogler C."/>
        </authorList>
    </citation>
    <scope>NUCLEOTIDE SEQUENCE [LARGE SCALE GENOMIC DNA]</scope>
    <source>
        <strain evidence="1 2">Pla108</strain>
    </source>
</reference>
<name>A0A5C6ALS6_9BACT</name>
<dbReference type="Gene3D" id="3.30.70.100">
    <property type="match status" value="1"/>
</dbReference>
<dbReference type="SUPFAM" id="SSF54909">
    <property type="entry name" value="Dimeric alpha+beta barrel"/>
    <property type="match status" value="1"/>
</dbReference>
<protein>
    <submittedName>
        <fullName evidence="1">L-rhamnose mutarotase</fullName>
    </submittedName>
</protein>
<dbReference type="PANTHER" id="PTHR34389:SF2">
    <property type="entry name" value="L-RHAMNOSE MUTAROTASE"/>
    <property type="match status" value="1"/>
</dbReference>
<keyword evidence="2" id="KW-1185">Reference proteome</keyword>
<dbReference type="GO" id="GO:0016857">
    <property type="term" value="F:racemase and epimerase activity, acting on carbohydrates and derivatives"/>
    <property type="evidence" value="ECO:0007669"/>
    <property type="project" value="InterPro"/>
</dbReference>